<dbReference type="Pfam" id="PF00248">
    <property type="entry name" value="Aldo_ket_red"/>
    <property type="match status" value="1"/>
</dbReference>
<dbReference type="AlphaFoldDB" id="A0A9X4QVJ1"/>
<dbReference type="InterPro" id="IPR053135">
    <property type="entry name" value="AKR2_Oxidoreductase"/>
</dbReference>
<gene>
    <name evidence="2" type="ORF">OMP40_31965</name>
</gene>
<sequence length="161" mass="17580">MTGHTAAQYVALADRIRDDVYSVVQIPFNVFDHRLPRIGAIERMREAGKTIVARSVFLQGLFALEPSSLPNGLAAAGPLLTSLRALAEEEGISVLQLAFSFVRDYPGIDSLIVGMERQEQLKANIRLLNGPPLSERTASAIGKLYGEVPEALLIPGRWRQG</sequence>
<evidence type="ECO:0000313" key="3">
    <source>
        <dbReference type="Proteomes" id="UP001153404"/>
    </source>
</evidence>
<comment type="caution">
    <text evidence="2">The sequence shown here is derived from an EMBL/GenBank/DDBJ whole genome shotgun (WGS) entry which is preliminary data.</text>
</comment>
<feature type="domain" description="NADP-dependent oxidoreductase" evidence="1">
    <location>
        <begin position="21"/>
        <end position="143"/>
    </location>
</feature>
<reference evidence="2" key="1">
    <citation type="submission" date="2022-10" db="EMBL/GenBank/DDBJ databases">
        <title>Comparative genomic analysis of Cohnella hashimotonis sp. nov., isolated from the International Space Station.</title>
        <authorList>
            <person name="Simpson A."/>
            <person name="Venkateswaran K."/>
        </authorList>
    </citation>
    <scope>NUCLEOTIDE SEQUENCE</scope>
    <source>
        <strain evidence="2">DSM 28161</strain>
    </source>
</reference>
<dbReference type="InterPro" id="IPR036812">
    <property type="entry name" value="NAD(P)_OxRdtase_dom_sf"/>
</dbReference>
<dbReference type="SUPFAM" id="SSF51430">
    <property type="entry name" value="NAD(P)-linked oxidoreductase"/>
    <property type="match status" value="1"/>
</dbReference>
<keyword evidence="3" id="KW-1185">Reference proteome</keyword>
<dbReference type="PANTHER" id="PTHR43312:SF1">
    <property type="entry name" value="NADP-DEPENDENT OXIDOREDUCTASE DOMAIN-CONTAINING PROTEIN"/>
    <property type="match status" value="1"/>
</dbReference>
<protein>
    <submittedName>
        <fullName evidence="2">Aldo/keto reductase</fullName>
    </submittedName>
</protein>
<proteinExistence type="predicted"/>
<dbReference type="PANTHER" id="PTHR43312">
    <property type="entry name" value="D-THREO-ALDOSE 1-DEHYDROGENASE"/>
    <property type="match status" value="1"/>
</dbReference>
<dbReference type="Proteomes" id="UP001153404">
    <property type="component" value="Unassembled WGS sequence"/>
</dbReference>
<dbReference type="EMBL" id="JAPDIA010000008">
    <property type="protein sequence ID" value="MDG0813386.1"/>
    <property type="molecule type" value="Genomic_DNA"/>
</dbReference>
<dbReference type="Gene3D" id="3.20.20.100">
    <property type="entry name" value="NADP-dependent oxidoreductase domain"/>
    <property type="match status" value="1"/>
</dbReference>
<dbReference type="InterPro" id="IPR023210">
    <property type="entry name" value="NADP_OxRdtase_dom"/>
</dbReference>
<organism evidence="2 3">
    <name type="scientific">Cohnella rhizosphaerae</name>
    <dbReference type="NCBI Taxonomy" id="1457232"/>
    <lineage>
        <taxon>Bacteria</taxon>
        <taxon>Bacillati</taxon>
        <taxon>Bacillota</taxon>
        <taxon>Bacilli</taxon>
        <taxon>Bacillales</taxon>
        <taxon>Paenibacillaceae</taxon>
        <taxon>Cohnella</taxon>
    </lineage>
</organism>
<dbReference type="RefSeq" id="WP_277537284.1">
    <property type="nucleotide sequence ID" value="NZ_JAPDIA010000008.1"/>
</dbReference>
<accession>A0A9X4QVJ1</accession>
<evidence type="ECO:0000259" key="1">
    <source>
        <dbReference type="Pfam" id="PF00248"/>
    </source>
</evidence>
<evidence type="ECO:0000313" key="2">
    <source>
        <dbReference type="EMBL" id="MDG0813386.1"/>
    </source>
</evidence>
<name>A0A9X4QVJ1_9BACL</name>